<feature type="compositionally biased region" description="Basic and acidic residues" evidence="1">
    <location>
        <begin position="195"/>
        <end position="212"/>
    </location>
</feature>
<dbReference type="EMBL" id="CAJGYO010000004">
    <property type="protein sequence ID" value="CAD6224916.1"/>
    <property type="molecule type" value="Genomic_DNA"/>
</dbReference>
<accession>A0A811NH71</accession>
<organism evidence="2 3">
    <name type="scientific">Miscanthus lutarioriparius</name>
    <dbReference type="NCBI Taxonomy" id="422564"/>
    <lineage>
        <taxon>Eukaryota</taxon>
        <taxon>Viridiplantae</taxon>
        <taxon>Streptophyta</taxon>
        <taxon>Embryophyta</taxon>
        <taxon>Tracheophyta</taxon>
        <taxon>Spermatophyta</taxon>
        <taxon>Magnoliopsida</taxon>
        <taxon>Liliopsida</taxon>
        <taxon>Poales</taxon>
        <taxon>Poaceae</taxon>
        <taxon>PACMAD clade</taxon>
        <taxon>Panicoideae</taxon>
        <taxon>Andropogonodae</taxon>
        <taxon>Andropogoneae</taxon>
        <taxon>Saccharinae</taxon>
        <taxon>Miscanthus</taxon>
    </lineage>
</organism>
<evidence type="ECO:0000313" key="2">
    <source>
        <dbReference type="EMBL" id="CAD6224916.1"/>
    </source>
</evidence>
<dbReference type="AlphaFoldDB" id="A0A811NH71"/>
<keyword evidence="3" id="KW-1185">Reference proteome</keyword>
<comment type="caution">
    <text evidence="2">The sequence shown here is derived from an EMBL/GenBank/DDBJ whole genome shotgun (WGS) entry which is preliminary data.</text>
</comment>
<sequence>MAFVVSPHLRAVAASGRSAFPFTDRCTGQAGCLGAALSRSGRSWAAPRVFNARRLLQIATSTGLCATRIWPWCTTGAKGKGQGSGGRGLHGSGRFLQRLRMRRALGIQSKGRGADRFELIPDSDEEGPQQVSSFVAEDDEFVPETEPQDMPVVKLIGNTMFHEWRKVSLESDKACTSQIGTSKENTCTRYIASIKENDDKDDTKDDNEHKASFSDIETDDEATPINVWKARGKEN</sequence>
<reference evidence="2" key="1">
    <citation type="submission" date="2020-10" db="EMBL/GenBank/DDBJ databases">
        <authorList>
            <person name="Han B."/>
            <person name="Lu T."/>
            <person name="Zhao Q."/>
            <person name="Huang X."/>
            <person name="Zhao Y."/>
        </authorList>
    </citation>
    <scope>NUCLEOTIDE SEQUENCE</scope>
</reference>
<evidence type="ECO:0000256" key="1">
    <source>
        <dbReference type="SAM" id="MobiDB-lite"/>
    </source>
</evidence>
<feature type="region of interest" description="Disordered" evidence="1">
    <location>
        <begin position="195"/>
        <end position="235"/>
    </location>
</feature>
<evidence type="ECO:0000313" key="3">
    <source>
        <dbReference type="Proteomes" id="UP000604825"/>
    </source>
</evidence>
<gene>
    <name evidence="2" type="ORF">NCGR_LOCUS17080</name>
</gene>
<proteinExistence type="predicted"/>
<protein>
    <submittedName>
        <fullName evidence="2">Uncharacterized protein</fullName>
    </submittedName>
</protein>
<name>A0A811NH71_9POAL</name>
<dbReference type="Proteomes" id="UP000604825">
    <property type="component" value="Unassembled WGS sequence"/>
</dbReference>